<protein>
    <recommendedName>
        <fullName evidence="13">Tyrosinase copper-binding domain-containing protein</fullName>
    </recommendedName>
</protein>
<feature type="domain" description="Tyrosinase copper-binding" evidence="13">
    <location>
        <begin position="199"/>
        <end position="371"/>
    </location>
</feature>
<dbReference type="GO" id="GO:0046872">
    <property type="term" value="F:metal ion binding"/>
    <property type="evidence" value="ECO:0007669"/>
    <property type="project" value="UniProtKB-KW"/>
</dbReference>
<organism evidence="14 15">
    <name type="scientific">Coprinopsis cinerea (strain Okayama-7 / 130 / ATCC MYA-4618 / FGSC 9003)</name>
    <name type="common">Inky cap fungus</name>
    <name type="synonym">Hormographiella aspergillata</name>
    <dbReference type="NCBI Taxonomy" id="240176"/>
    <lineage>
        <taxon>Eukaryota</taxon>
        <taxon>Fungi</taxon>
        <taxon>Dikarya</taxon>
        <taxon>Basidiomycota</taxon>
        <taxon>Agaricomycotina</taxon>
        <taxon>Agaricomycetes</taxon>
        <taxon>Agaricomycetidae</taxon>
        <taxon>Agaricales</taxon>
        <taxon>Agaricineae</taxon>
        <taxon>Psathyrellaceae</taxon>
        <taxon>Coprinopsis</taxon>
    </lineage>
</organism>
<proteinExistence type="predicted"/>
<evidence type="ECO:0000256" key="12">
    <source>
        <dbReference type="SAM" id="Coils"/>
    </source>
</evidence>
<evidence type="ECO:0000313" key="14">
    <source>
        <dbReference type="EMBL" id="EAU90582.2"/>
    </source>
</evidence>
<dbReference type="KEGG" id="cci:CC1G_00966"/>
<gene>
    <name evidence="14" type="ORF">CC1G_00966</name>
</gene>
<evidence type="ECO:0000256" key="1">
    <source>
        <dbReference type="ARBA" id="ARBA00004123"/>
    </source>
</evidence>
<evidence type="ECO:0000313" key="15">
    <source>
        <dbReference type="Proteomes" id="UP000001861"/>
    </source>
</evidence>
<evidence type="ECO:0000256" key="5">
    <source>
        <dbReference type="ARBA" id="ARBA00022723"/>
    </source>
</evidence>
<dbReference type="InterPro" id="IPR008922">
    <property type="entry name" value="Di-copper_centre_dom_sf"/>
</dbReference>
<evidence type="ECO:0000259" key="13">
    <source>
        <dbReference type="Pfam" id="PF00264"/>
    </source>
</evidence>
<keyword evidence="12" id="KW-0175">Coiled coil</keyword>
<dbReference type="InterPro" id="IPR007128">
    <property type="entry name" value="PMF1/Nnf1"/>
</dbReference>
<keyword evidence="4" id="KW-0132">Cell division</keyword>
<dbReference type="InterPro" id="IPR050316">
    <property type="entry name" value="Tyrosinase/Hemocyanin"/>
</dbReference>
<name>A8N991_COPC7</name>
<dbReference type="EMBL" id="AACS02000007">
    <property type="protein sequence ID" value="EAU90582.2"/>
    <property type="molecule type" value="Genomic_DNA"/>
</dbReference>
<evidence type="ECO:0000256" key="11">
    <source>
        <dbReference type="ARBA" id="ARBA00023328"/>
    </source>
</evidence>
<dbReference type="RefSeq" id="XP_001831419.2">
    <property type="nucleotide sequence ID" value="XM_001831367.2"/>
</dbReference>
<evidence type="ECO:0000256" key="4">
    <source>
        <dbReference type="ARBA" id="ARBA00022618"/>
    </source>
</evidence>
<keyword evidence="5" id="KW-0479">Metal-binding</keyword>
<dbReference type="GeneID" id="6007891"/>
<keyword evidence="8" id="KW-0186">Copper</keyword>
<comment type="caution">
    <text evidence="14">The sequence shown here is derived from an EMBL/GenBank/DDBJ whole genome shotgun (WGS) entry which is preliminary data.</text>
</comment>
<dbReference type="InterPro" id="IPR002227">
    <property type="entry name" value="Tyrosinase_Cu-bd"/>
</dbReference>
<dbReference type="eggNOG" id="ENOG502S9JT">
    <property type="taxonomic scope" value="Eukaryota"/>
</dbReference>
<dbReference type="Pfam" id="PF03980">
    <property type="entry name" value="Nnf1"/>
    <property type="match status" value="1"/>
</dbReference>
<dbReference type="GO" id="GO:0000444">
    <property type="term" value="C:MIS12/MIND type complex"/>
    <property type="evidence" value="ECO:0007669"/>
    <property type="project" value="InterPro"/>
</dbReference>
<dbReference type="GO" id="GO:0016491">
    <property type="term" value="F:oxidoreductase activity"/>
    <property type="evidence" value="ECO:0007669"/>
    <property type="project" value="InterPro"/>
</dbReference>
<dbReference type="SUPFAM" id="SSF48056">
    <property type="entry name" value="Di-copper centre-containing domain"/>
    <property type="match status" value="1"/>
</dbReference>
<evidence type="ECO:0000256" key="8">
    <source>
        <dbReference type="ARBA" id="ARBA00023008"/>
    </source>
</evidence>
<keyword evidence="7" id="KW-0995">Kinetochore</keyword>
<accession>A8N991</accession>
<dbReference type="InParanoid" id="A8N991"/>
<evidence type="ECO:0000256" key="2">
    <source>
        <dbReference type="ARBA" id="ARBA00004629"/>
    </source>
</evidence>
<dbReference type="Proteomes" id="UP000001861">
    <property type="component" value="Unassembled WGS sequence"/>
</dbReference>
<sequence>MLKFNQAGSRRWTHFHSALQLAVQRSARKWTFDDFAECFPLYVQEDKNSATATFTSISDYIEGQTINDLDKLFNDYNVQENIDILHKIVTDAKERKAKGETRKDAWREDLDPHVAVCAKTGPILEKEIQRLKQQLAESEELNRQLQAELEETTRQTDEINAQAHQLVDHLDHACEEWEKLPLEEIEAWTVQMAESLKPSAQFLPWHRYYIFLQETALREECGYRGPIPYWNWSLDADSKKPLTQSPVFDSKTGFGGDGVPGTYTIPPDPLHLGAIDIYAYGKGCVQSGPFKDYSLTIGPGKLFTSHCLVRNINETYRSYLTSSAIHNLMQQPNYSSFRSELEGIPSTTDRRVHDAGHLVVGGDMGNPYSSPTGTSIPLPFAHVLTLLTPDELDSIPTLSVFQSQSRPL</sequence>
<evidence type="ECO:0000256" key="7">
    <source>
        <dbReference type="ARBA" id="ARBA00022838"/>
    </source>
</evidence>
<dbReference type="HOGENOM" id="CLU_674409_0_0_1"/>
<keyword evidence="11" id="KW-0137">Centromere</keyword>
<evidence type="ECO:0000256" key="3">
    <source>
        <dbReference type="ARBA" id="ARBA00022454"/>
    </source>
</evidence>
<keyword evidence="15" id="KW-1185">Reference proteome</keyword>
<evidence type="ECO:0000256" key="9">
    <source>
        <dbReference type="ARBA" id="ARBA00023242"/>
    </source>
</evidence>
<dbReference type="Pfam" id="PF00264">
    <property type="entry name" value="Tyrosinase"/>
    <property type="match status" value="1"/>
</dbReference>
<evidence type="ECO:0000256" key="6">
    <source>
        <dbReference type="ARBA" id="ARBA00022776"/>
    </source>
</evidence>
<dbReference type="PANTHER" id="PTHR11474">
    <property type="entry name" value="TYROSINASE FAMILY MEMBER"/>
    <property type="match status" value="1"/>
</dbReference>
<reference evidence="14 15" key="1">
    <citation type="journal article" date="2010" name="Proc. Natl. Acad. Sci. U.S.A.">
        <title>Insights into evolution of multicellular fungi from the assembled chromosomes of the mushroom Coprinopsis cinerea (Coprinus cinereus).</title>
        <authorList>
            <person name="Stajich J.E."/>
            <person name="Wilke S.K."/>
            <person name="Ahren D."/>
            <person name="Au C.H."/>
            <person name="Birren B.W."/>
            <person name="Borodovsky M."/>
            <person name="Burns C."/>
            <person name="Canback B."/>
            <person name="Casselton L.A."/>
            <person name="Cheng C.K."/>
            <person name="Deng J."/>
            <person name="Dietrich F.S."/>
            <person name="Fargo D.C."/>
            <person name="Farman M.L."/>
            <person name="Gathman A.C."/>
            <person name="Goldberg J."/>
            <person name="Guigo R."/>
            <person name="Hoegger P.J."/>
            <person name="Hooker J.B."/>
            <person name="Huggins A."/>
            <person name="James T.Y."/>
            <person name="Kamada T."/>
            <person name="Kilaru S."/>
            <person name="Kodira C."/>
            <person name="Kues U."/>
            <person name="Kupfer D."/>
            <person name="Kwan H.S."/>
            <person name="Lomsadze A."/>
            <person name="Li W."/>
            <person name="Lilly W.W."/>
            <person name="Ma L.J."/>
            <person name="Mackey A.J."/>
            <person name="Manning G."/>
            <person name="Martin F."/>
            <person name="Muraguchi H."/>
            <person name="Natvig D.O."/>
            <person name="Palmerini H."/>
            <person name="Ramesh M.A."/>
            <person name="Rehmeyer C.J."/>
            <person name="Roe B.A."/>
            <person name="Shenoy N."/>
            <person name="Stanke M."/>
            <person name="Ter-Hovhannisyan V."/>
            <person name="Tunlid A."/>
            <person name="Velagapudi R."/>
            <person name="Vision T.J."/>
            <person name="Zeng Q."/>
            <person name="Zolan M.E."/>
            <person name="Pukkila P.J."/>
        </authorList>
    </citation>
    <scope>NUCLEOTIDE SEQUENCE [LARGE SCALE GENOMIC DNA]</scope>
    <source>
        <strain evidence="15">Okayama-7 / 130 / ATCC MYA-4618 / FGSC 9003</strain>
    </source>
</reference>
<feature type="coiled-coil region" evidence="12">
    <location>
        <begin position="121"/>
        <end position="162"/>
    </location>
</feature>
<dbReference type="Gene3D" id="1.10.1280.10">
    <property type="entry name" value="Di-copper center containing domain from catechol oxidase"/>
    <property type="match status" value="1"/>
</dbReference>
<keyword evidence="6" id="KW-0498">Mitosis</keyword>
<dbReference type="GO" id="GO:0005634">
    <property type="term" value="C:nucleus"/>
    <property type="evidence" value="ECO:0007669"/>
    <property type="project" value="UniProtKB-SubCell"/>
</dbReference>
<dbReference type="PANTHER" id="PTHR11474:SF126">
    <property type="entry name" value="TYROSINASE-LIKE PROTEIN TYR-1-RELATED"/>
    <property type="match status" value="1"/>
</dbReference>
<dbReference type="PRINTS" id="PR00092">
    <property type="entry name" value="TYROSINASE"/>
</dbReference>
<keyword evidence="3" id="KW-0158">Chromosome</keyword>
<dbReference type="OrthoDB" id="6132182at2759"/>
<dbReference type="GO" id="GO:0051301">
    <property type="term" value="P:cell division"/>
    <property type="evidence" value="ECO:0007669"/>
    <property type="project" value="UniProtKB-KW"/>
</dbReference>
<dbReference type="AlphaFoldDB" id="A8N991"/>
<keyword evidence="9" id="KW-0539">Nucleus</keyword>
<comment type="subcellular location">
    <subcellularLocation>
        <location evidence="2">Chromosome</location>
        <location evidence="2">Centromere</location>
        <location evidence="2">Kinetochore</location>
    </subcellularLocation>
    <subcellularLocation>
        <location evidence="1">Nucleus</location>
    </subcellularLocation>
</comment>
<evidence type="ECO:0000256" key="10">
    <source>
        <dbReference type="ARBA" id="ARBA00023306"/>
    </source>
</evidence>
<dbReference type="VEuPathDB" id="FungiDB:CC1G_00966"/>
<keyword evidence="10" id="KW-0131">Cell cycle</keyword>